<feature type="region of interest" description="Disordered" evidence="1">
    <location>
        <begin position="1"/>
        <end position="23"/>
    </location>
</feature>
<protein>
    <submittedName>
        <fullName evidence="2">Uncharacterized protein</fullName>
    </submittedName>
</protein>
<evidence type="ECO:0000313" key="2">
    <source>
        <dbReference type="EMBL" id="MDT0353565.1"/>
    </source>
</evidence>
<dbReference type="RefSeq" id="WP_311560078.1">
    <property type="nucleotide sequence ID" value="NZ_JAVREJ010000036.1"/>
</dbReference>
<name>A0ABU2NHX8_9PSEU</name>
<sequence>MAGQAAPGGENGDELVNIEQTGGTGPVYTGDVYNGEWQFRILHGKVSEFS</sequence>
<comment type="caution">
    <text evidence="2">The sequence shown here is derived from an EMBL/GenBank/DDBJ whole genome shotgun (WGS) entry which is preliminary data.</text>
</comment>
<evidence type="ECO:0000256" key="1">
    <source>
        <dbReference type="SAM" id="MobiDB-lite"/>
    </source>
</evidence>
<evidence type="ECO:0000313" key="3">
    <source>
        <dbReference type="Proteomes" id="UP001183202"/>
    </source>
</evidence>
<accession>A0ABU2NHX8</accession>
<proteinExistence type="predicted"/>
<gene>
    <name evidence="2" type="ORF">RM445_29135</name>
</gene>
<reference evidence="3" key="1">
    <citation type="submission" date="2023-07" db="EMBL/GenBank/DDBJ databases">
        <title>30 novel species of actinomycetes from the DSMZ collection.</title>
        <authorList>
            <person name="Nouioui I."/>
        </authorList>
    </citation>
    <scope>NUCLEOTIDE SEQUENCE [LARGE SCALE GENOMIC DNA]</scope>
    <source>
        <strain evidence="3">DSM 45834</strain>
    </source>
</reference>
<dbReference type="Proteomes" id="UP001183202">
    <property type="component" value="Unassembled WGS sequence"/>
</dbReference>
<keyword evidence="3" id="KW-1185">Reference proteome</keyword>
<organism evidence="2 3">
    <name type="scientific">Pseudonocardia charpentierae</name>
    <dbReference type="NCBI Taxonomy" id="3075545"/>
    <lineage>
        <taxon>Bacteria</taxon>
        <taxon>Bacillati</taxon>
        <taxon>Actinomycetota</taxon>
        <taxon>Actinomycetes</taxon>
        <taxon>Pseudonocardiales</taxon>
        <taxon>Pseudonocardiaceae</taxon>
        <taxon>Pseudonocardia</taxon>
    </lineage>
</organism>
<dbReference type="EMBL" id="JAVREJ010000036">
    <property type="protein sequence ID" value="MDT0353565.1"/>
    <property type="molecule type" value="Genomic_DNA"/>
</dbReference>